<keyword evidence="2" id="KW-1133">Transmembrane helix</keyword>
<evidence type="ECO:0000313" key="3">
    <source>
        <dbReference type="EMBL" id="VIO76338.1"/>
    </source>
</evidence>
<keyword evidence="2" id="KW-0472">Membrane</keyword>
<protein>
    <submittedName>
        <fullName evidence="3">Uncharacterized protein</fullName>
    </submittedName>
</protein>
<proteinExistence type="predicted"/>
<gene>
    <name evidence="3" type="ORF">CI1B_63590</name>
</gene>
<reference evidence="3" key="1">
    <citation type="submission" date="2019-02" db="EMBL/GenBank/DDBJ databases">
        <authorList>
            <person name="Pothier F.J."/>
        </authorList>
    </citation>
    <scope>NUCLEOTIDE SEQUENCE</scope>
    <source>
        <strain evidence="3">CI-1B</strain>
    </source>
</reference>
<dbReference type="AlphaFoldDB" id="A0A508TQ79"/>
<organism evidence="3 4">
    <name type="scientific">Bradyrhizobium ivorense</name>
    <dbReference type="NCBI Taxonomy" id="2511166"/>
    <lineage>
        <taxon>Bacteria</taxon>
        <taxon>Pseudomonadati</taxon>
        <taxon>Pseudomonadota</taxon>
        <taxon>Alphaproteobacteria</taxon>
        <taxon>Hyphomicrobiales</taxon>
        <taxon>Nitrobacteraceae</taxon>
        <taxon>Bradyrhizobium</taxon>
    </lineage>
</organism>
<keyword evidence="2" id="KW-0812">Transmembrane</keyword>
<feature type="region of interest" description="Disordered" evidence="1">
    <location>
        <begin position="101"/>
        <end position="146"/>
    </location>
</feature>
<evidence type="ECO:0000313" key="4">
    <source>
        <dbReference type="Proteomes" id="UP000328092"/>
    </source>
</evidence>
<evidence type="ECO:0000256" key="1">
    <source>
        <dbReference type="SAM" id="MobiDB-lite"/>
    </source>
</evidence>
<evidence type="ECO:0000256" key="2">
    <source>
        <dbReference type="SAM" id="Phobius"/>
    </source>
</evidence>
<keyword evidence="4" id="KW-1185">Reference proteome</keyword>
<name>A0A508TQ79_9BRAD</name>
<feature type="compositionally biased region" description="Low complexity" evidence="1">
    <location>
        <begin position="119"/>
        <end position="129"/>
    </location>
</feature>
<dbReference type="Proteomes" id="UP000328092">
    <property type="component" value="Unassembled WGS sequence"/>
</dbReference>
<feature type="transmembrane region" description="Helical" evidence="2">
    <location>
        <begin position="24"/>
        <end position="48"/>
    </location>
</feature>
<sequence length="262" mass="28449">MDTWRDGTKKMRLPSIKFAGPLDWPMIGAVSALTVVAGFAIFEVSGLIRSGTEPVRKQPQLSRYERPVERSIYELPGFGTGGSTEPPPSFPLMRLIDPDRTYSIEGGNPPLDPPPPPTQSKKTPPSTAPAKVEARGDPKTAKPVAQETKSAALEVKPVAVEPQPRPVPVQWRVIVTSKASYFNLGGHVSSAGIVDSLASGHLRDALKVHKNFPQLPSDIKTHILTQDINLPKIAPYRGLLGISDKVMEEEQGIRFERVAARG</sequence>
<dbReference type="EMBL" id="CAADFC020000028">
    <property type="protein sequence ID" value="VIO76338.1"/>
    <property type="molecule type" value="Genomic_DNA"/>
</dbReference>
<comment type="caution">
    <text evidence="3">The sequence shown here is derived from an EMBL/GenBank/DDBJ whole genome shotgun (WGS) entry which is preliminary data.</text>
</comment>
<accession>A0A508TQ79</accession>